<accession>I0GMK5</accession>
<evidence type="ECO:0000313" key="4">
    <source>
        <dbReference type="EMBL" id="BAL82613.1"/>
    </source>
</evidence>
<dbReference type="KEGG" id="sri:SELR_22780"/>
<dbReference type="eggNOG" id="COG2801">
    <property type="taxonomic scope" value="Bacteria"/>
</dbReference>
<organism evidence="3 9">
    <name type="scientific">Selenomonas ruminantium subsp. lactilytica (strain NBRC 103574 / TAM6421)</name>
    <dbReference type="NCBI Taxonomy" id="927704"/>
    <lineage>
        <taxon>Bacteria</taxon>
        <taxon>Bacillati</taxon>
        <taxon>Bacillota</taxon>
        <taxon>Negativicutes</taxon>
        <taxon>Selenomonadales</taxon>
        <taxon>Selenomonadaceae</taxon>
        <taxon>Selenomonas</taxon>
    </lineage>
</organism>
<dbReference type="EMBL" id="AP012292">
    <property type="protein sequence ID" value="BAL83151.1"/>
    <property type="molecule type" value="Genomic_DNA"/>
</dbReference>
<dbReference type="InterPro" id="IPR050900">
    <property type="entry name" value="Transposase_IS3/IS150/IS904"/>
</dbReference>
<evidence type="ECO:0000313" key="5">
    <source>
        <dbReference type="EMBL" id="BAL83151.1"/>
    </source>
</evidence>
<evidence type="ECO:0000256" key="1">
    <source>
        <dbReference type="ARBA" id="ARBA00002286"/>
    </source>
</evidence>
<dbReference type="PANTHER" id="PTHR46889:SF5">
    <property type="entry name" value="INTEGRASE PROTEIN"/>
    <property type="match status" value="1"/>
</dbReference>
<feature type="domain" description="Integrase catalytic" evidence="2">
    <location>
        <begin position="134"/>
        <end position="301"/>
    </location>
</feature>
<dbReference type="EMBL" id="AP012292">
    <property type="protein sequence ID" value="BAL83986.1"/>
    <property type="molecule type" value="Genomic_DNA"/>
</dbReference>
<proteinExistence type="predicted"/>
<dbReference type="InterPro" id="IPR012337">
    <property type="entry name" value="RNaseH-like_sf"/>
</dbReference>
<dbReference type="InterPro" id="IPR048020">
    <property type="entry name" value="Transpos_IS3"/>
</dbReference>
<evidence type="ECO:0000313" key="9">
    <source>
        <dbReference type="Proteomes" id="UP000007887"/>
    </source>
</evidence>
<dbReference type="NCBIfam" id="NF033516">
    <property type="entry name" value="transpos_IS3"/>
    <property type="match status" value="1"/>
</dbReference>
<dbReference type="GO" id="GO:0015074">
    <property type="term" value="P:DNA integration"/>
    <property type="evidence" value="ECO:0007669"/>
    <property type="project" value="InterPro"/>
</dbReference>
<gene>
    <name evidence="3" type="ordered locus">SELR_02840</name>
    <name evidence="4" type="ordered locus">SELR_09050</name>
    <name evidence="5" type="ordered locus">SELR_14430</name>
    <name evidence="6" type="ordered locus">SELR_21270</name>
    <name evidence="7" type="ordered locus">SELR_22780</name>
    <name evidence="8" type="ordered locus">SELR_23310</name>
</gene>
<dbReference type="InterPro" id="IPR025948">
    <property type="entry name" value="HTH-like_dom"/>
</dbReference>
<evidence type="ECO:0000313" key="6">
    <source>
        <dbReference type="EMBL" id="BAL83835.1"/>
    </source>
</evidence>
<dbReference type="EMBL" id="AP012292">
    <property type="protein sequence ID" value="BAL84039.1"/>
    <property type="molecule type" value="Genomic_DNA"/>
</dbReference>
<dbReference type="Proteomes" id="UP000007887">
    <property type="component" value="Chromosome"/>
</dbReference>
<dbReference type="KEGG" id="sri:SELR_21270"/>
<dbReference type="SUPFAM" id="SSF53098">
    <property type="entry name" value="Ribonuclease H-like"/>
    <property type="match status" value="1"/>
</dbReference>
<dbReference type="Pfam" id="PF13276">
    <property type="entry name" value="HTH_21"/>
    <property type="match status" value="1"/>
</dbReference>
<dbReference type="PROSITE" id="PS50994">
    <property type="entry name" value="INTEGRASE"/>
    <property type="match status" value="1"/>
</dbReference>
<dbReference type="PANTHER" id="PTHR46889">
    <property type="entry name" value="TRANSPOSASE INSF FOR INSERTION SEQUENCE IS3B-RELATED"/>
    <property type="match status" value="1"/>
</dbReference>
<dbReference type="GO" id="GO:0003676">
    <property type="term" value="F:nucleic acid binding"/>
    <property type="evidence" value="ECO:0007669"/>
    <property type="project" value="InterPro"/>
</dbReference>
<dbReference type="KEGG" id="sri:SELR_23310"/>
<dbReference type="EMBL" id="AP012292">
    <property type="protein sequence ID" value="BAL82613.1"/>
    <property type="molecule type" value="Genomic_DNA"/>
</dbReference>
<name>I0GMK5_SELRL</name>
<dbReference type="AlphaFoldDB" id="I0GMK5"/>
<evidence type="ECO:0000313" key="7">
    <source>
        <dbReference type="EMBL" id="BAL83986.1"/>
    </source>
</evidence>
<dbReference type="EMBL" id="AP012292">
    <property type="protein sequence ID" value="BAL83835.1"/>
    <property type="molecule type" value="Genomic_DNA"/>
</dbReference>
<evidence type="ECO:0000259" key="2">
    <source>
        <dbReference type="PROSITE" id="PS50994"/>
    </source>
</evidence>
<comment type="function">
    <text evidence="1">Involved in the transposition of the insertion sequence.</text>
</comment>
<dbReference type="InterPro" id="IPR001584">
    <property type="entry name" value="Integrase_cat-core"/>
</dbReference>
<protein>
    <submittedName>
        <fullName evidence="3">Putative transposase OrfB</fullName>
    </submittedName>
</protein>
<dbReference type="Pfam" id="PF13333">
    <property type="entry name" value="rve_2"/>
    <property type="match status" value="1"/>
</dbReference>
<dbReference type="RefSeq" id="WP_014423437.1">
    <property type="nucleotide sequence ID" value="NC_017068.1"/>
</dbReference>
<dbReference type="Pfam" id="PF00665">
    <property type="entry name" value="rve"/>
    <property type="match status" value="1"/>
</dbReference>
<evidence type="ECO:0000313" key="3">
    <source>
        <dbReference type="EMBL" id="BAL81992.1"/>
    </source>
</evidence>
<dbReference type="Gene3D" id="3.30.420.10">
    <property type="entry name" value="Ribonuclease H-like superfamily/Ribonuclease H"/>
    <property type="match status" value="1"/>
</dbReference>
<dbReference type="PATRIC" id="fig|927704.6.peg.1492"/>
<dbReference type="KEGG" id="sri:SELR_14430"/>
<dbReference type="HOGENOM" id="CLU_027402_4_3_9"/>
<dbReference type="KEGG" id="sri:SELR_09050"/>
<dbReference type="KEGG" id="sri:SELR_02840"/>
<dbReference type="OrthoDB" id="1676087at2"/>
<reference evidence="3 9" key="1">
    <citation type="submission" date="2011-10" db="EMBL/GenBank/DDBJ databases">
        <title>Whole genome sequence of Selenomonas ruminantium subsp. lactilytica TAM6421.</title>
        <authorList>
            <person name="Oguchi A."/>
            <person name="Ankai A."/>
            <person name="Kaneko J."/>
            <person name="Yamada-Narita S."/>
            <person name="Fukui S."/>
            <person name="Takahashi M."/>
            <person name="Onodera T."/>
            <person name="Kojima S."/>
            <person name="Fushimi T."/>
            <person name="Abe N."/>
            <person name="Kamio Y."/>
            <person name="Yamazaki S."/>
            <person name="Fujita N."/>
        </authorList>
    </citation>
    <scope>NUCLEOTIDE SEQUENCE [LARGE SCALE GENOMIC DNA]</scope>
    <source>
        <strain evidence="9">NBRC 103574 / TAM6421</strain>
        <strain evidence="3">TAM6421</strain>
    </source>
</reference>
<dbReference type="EMBL" id="AP012292">
    <property type="protein sequence ID" value="BAL81992.1"/>
    <property type="molecule type" value="Genomic_DNA"/>
</dbReference>
<dbReference type="InterPro" id="IPR036397">
    <property type="entry name" value="RNaseH_sf"/>
</dbReference>
<evidence type="ECO:0000313" key="8">
    <source>
        <dbReference type="EMBL" id="BAL84039.1"/>
    </source>
</evidence>
<sequence>MILDRTRNTAAYRAILELSSICKDYPVKALCRLGRVTRAAYYKWLHRKLGQNEETNQKLAALAESIHKEHPDMGYRRIRDKIEHDHGLHANDKRILRICRKKRLRSVIKGRHNCCTRPAVDPYYTAENVLNRDFHADKYNQKWVTDVTEFKYFPEYGTVKKVYLSAILDLCDRRPVAYVIGDSNNNQLVFQTFDKALEANPGAHPLFHSDRGFQYTNKLFRAKIEQAGMTQSMSRVAHCLDNGPMEGFWGILKREMYYRRRFTSRQELVESIEEYIRYYTYDRPQRHLGIRTPSEYHEKLVGAA</sequence>